<dbReference type="RefSeq" id="WP_309727004.1">
    <property type="nucleotide sequence ID" value="NZ_JAVDQA010000001.1"/>
</dbReference>
<dbReference type="InterPro" id="IPR021109">
    <property type="entry name" value="Peptidase_aspartic_dom_sf"/>
</dbReference>
<dbReference type="EMBL" id="JAVDQA010000001">
    <property type="protein sequence ID" value="MDR6300095.1"/>
    <property type="molecule type" value="Genomic_DNA"/>
</dbReference>
<proteinExistence type="predicted"/>
<keyword evidence="2" id="KW-1185">Reference proteome</keyword>
<sequence>MPSLRNFLLEKGFQRIKLKTTATNHLELTASINGVEGSFILDTGASSSCVGTDAVKYFDLFAEDSDIKAAGAGATNMLTRVSTKNTLQIGNWKKKKCDLVVFDLSHVNQALSDHDANTVHGIIGADVLKKGKAVIDYKGKCVYLK</sequence>
<dbReference type="Proteomes" id="UP001257659">
    <property type="component" value="Unassembled WGS sequence"/>
</dbReference>
<gene>
    <name evidence="1" type="ORF">GGR31_000711</name>
</gene>
<evidence type="ECO:0000313" key="2">
    <source>
        <dbReference type="Proteomes" id="UP001257659"/>
    </source>
</evidence>
<dbReference type="CDD" id="cd05483">
    <property type="entry name" value="retropepsin_like_bacteria"/>
    <property type="match status" value="1"/>
</dbReference>
<dbReference type="PROSITE" id="PS00141">
    <property type="entry name" value="ASP_PROTEASE"/>
    <property type="match status" value="1"/>
</dbReference>
<dbReference type="Pfam" id="PF13650">
    <property type="entry name" value="Asp_protease_2"/>
    <property type="match status" value="1"/>
</dbReference>
<dbReference type="GO" id="GO:0008233">
    <property type="term" value="F:peptidase activity"/>
    <property type="evidence" value="ECO:0007669"/>
    <property type="project" value="UniProtKB-KW"/>
</dbReference>
<name>A0ABU1K3B0_9FLAO</name>
<accession>A0ABU1K3B0</accession>
<dbReference type="Gene3D" id="2.40.70.10">
    <property type="entry name" value="Acid Proteases"/>
    <property type="match status" value="1"/>
</dbReference>
<organism evidence="1 2">
    <name type="scientific">Mesonia maritima</name>
    <dbReference type="NCBI Taxonomy" id="1793873"/>
    <lineage>
        <taxon>Bacteria</taxon>
        <taxon>Pseudomonadati</taxon>
        <taxon>Bacteroidota</taxon>
        <taxon>Flavobacteriia</taxon>
        <taxon>Flavobacteriales</taxon>
        <taxon>Flavobacteriaceae</taxon>
        <taxon>Mesonia</taxon>
    </lineage>
</organism>
<keyword evidence="1" id="KW-0378">Hydrolase</keyword>
<protein>
    <submittedName>
        <fullName evidence="1">Aspartyl protease</fullName>
    </submittedName>
</protein>
<comment type="caution">
    <text evidence="1">The sequence shown here is derived from an EMBL/GenBank/DDBJ whole genome shotgun (WGS) entry which is preliminary data.</text>
</comment>
<reference evidence="1 2" key="1">
    <citation type="submission" date="2023-07" db="EMBL/GenBank/DDBJ databases">
        <title>Genomic Encyclopedia of Type Strains, Phase IV (KMG-IV): sequencing the most valuable type-strain genomes for metagenomic binning, comparative biology and taxonomic classification.</title>
        <authorList>
            <person name="Goeker M."/>
        </authorList>
    </citation>
    <scope>NUCLEOTIDE SEQUENCE [LARGE SCALE GENOMIC DNA]</scope>
    <source>
        <strain evidence="1 2">DSM 102814</strain>
    </source>
</reference>
<evidence type="ECO:0000313" key="1">
    <source>
        <dbReference type="EMBL" id="MDR6300095.1"/>
    </source>
</evidence>
<dbReference type="InterPro" id="IPR034122">
    <property type="entry name" value="Retropepsin-like_bacterial"/>
</dbReference>
<dbReference type="InterPro" id="IPR001969">
    <property type="entry name" value="Aspartic_peptidase_AS"/>
</dbReference>
<dbReference type="GO" id="GO:0006508">
    <property type="term" value="P:proteolysis"/>
    <property type="evidence" value="ECO:0007669"/>
    <property type="project" value="UniProtKB-KW"/>
</dbReference>
<keyword evidence="1" id="KW-0645">Protease</keyword>
<dbReference type="SUPFAM" id="SSF50630">
    <property type="entry name" value="Acid proteases"/>
    <property type="match status" value="1"/>
</dbReference>